<evidence type="ECO:0000313" key="2">
    <source>
        <dbReference type="Proteomes" id="UP001529510"/>
    </source>
</evidence>
<feature type="non-terminal residue" evidence="1">
    <location>
        <position position="1"/>
    </location>
</feature>
<comment type="caution">
    <text evidence="1">The sequence shown here is derived from an EMBL/GenBank/DDBJ whole genome shotgun (WGS) entry which is preliminary data.</text>
</comment>
<organism evidence="1 2">
    <name type="scientific">Cirrhinus mrigala</name>
    <name type="common">Mrigala</name>
    <dbReference type="NCBI Taxonomy" id="683832"/>
    <lineage>
        <taxon>Eukaryota</taxon>
        <taxon>Metazoa</taxon>
        <taxon>Chordata</taxon>
        <taxon>Craniata</taxon>
        <taxon>Vertebrata</taxon>
        <taxon>Euteleostomi</taxon>
        <taxon>Actinopterygii</taxon>
        <taxon>Neopterygii</taxon>
        <taxon>Teleostei</taxon>
        <taxon>Ostariophysi</taxon>
        <taxon>Cypriniformes</taxon>
        <taxon>Cyprinidae</taxon>
        <taxon>Labeoninae</taxon>
        <taxon>Labeonini</taxon>
        <taxon>Cirrhinus</taxon>
    </lineage>
</organism>
<gene>
    <name evidence="1" type="ORF">M9458_033661</name>
</gene>
<accession>A0ABD0PHW7</accession>
<reference evidence="1 2" key="1">
    <citation type="submission" date="2024-05" db="EMBL/GenBank/DDBJ databases">
        <title>Genome sequencing and assembly of Indian major carp, Cirrhinus mrigala (Hamilton, 1822).</title>
        <authorList>
            <person name="Mohindra V."/>
            <person name="Chowdhury L.M."/>
            <person name="Lal K."/>
            <person name="Jena J.K."/>
        </authorList>
    </citation>
    <scope>NUCLEOTIDE SEQUENCE [LARGE SCALE GENOMIC DNA]</scope>
    <source>
        <strain evidence="1">CM1030</strain>
        <tissue evidence="1">Blood</tissue>
    </source>
</reference>
<name>A0ABD0PHW7_CIRMR</name>
<evidence type="ECO:0000313" key="1">
    <source>
        <dbReference type="EMBL" id="KAL0173350.1"/>
    </source>
</evidence>
<sequence>RAGWGFIDSGDERRDTLEAQSSLVQQTNSRKIFHPAHRPTARRLSISALKRIDETLFTSQPNFCGRTINSQLKPGFDFHCCRFLCFAVVWPSDE</sequence>
<proteinExistence type="predicted"/>
<dbReference type="EMBL" id="JAMKFB020000016">
    <property type="protein sequence ID" value="KAL0173350.1"/>
    <property type="molecule type" value="Genomic_DNA"/>
</dbReference>
<dbReference type="Proteomes" id="UP001529510">
    <property type="component" value="Unassembled WGS sequence"/>
</dbReference>
<dbReference type="AlphaFoldDB" id="A0ABD0PHW7"/>
<protein>
    <submittedName>
        <fullName evidence="1">Uncharacterized protein</fullName>
    </submittedName>
</protein>
<keyword evidence="2" id="KW-1185">Reference proteome</keyword>